<keyword evidence="1" id="KW-0344">Guanine-nucleotide releasing factor</keyword>
<reference evidence="4" key="1">
    <citation type="submission" date="2025-08" db="UniProtKB">
        <authorList>
            <consortium name="RefSeq"/>
        </authorList>
    </citation>
    <scope>IDENTIFICATION</scope>
</reference>
<name>A0ABM1AN98_MICOH</name>
<dbReference type="InterPro" id="IPR023578">
    <property type="entry name" value="Ras_GEF_dom_sf"/>
</dbReference>
<feature type="domain" description="N-terminal Ras-GEF" evidence="2">
    <location>
        <begin position="1"/>
        <end position="53"/>
    </location>
</feature>
<evidence type="ECO:0000313" key="3">
    <source>
        <dbReference type="Proteomes" id="UP000694915"/>
    </source>
</evidence>
<evidence type="ECO:0000259" key="2">
    <source>
        <dbReference type="PROSITE" id="PS50212"/>
    </source>
</evidence>
<dbReference type="PANTHER" id="PTHR46793:SF1">
    <property type="entry name" value="1700018F24RIK PROTEIN-RELATED"/>
    <property type="match status" value="1"/>
</dbReference>
<sequence length="99" mass="11188">MLWFLSMWLRKHPQDFCDSPDAVTVKRLVDYIRLNVPSTEVAMQTEELLSMLEKQESKNGCPGLEPELDPCRVWLHLFLAAGVQLGNPEPVSPLPGVDI</sequence>
<dbReference type="PROSITE" id="PS50212">
    <property type="entry name" value="RASGEF_NTER"/>
    <property type="match status" value="1"/>
</dbReference>
<dbReference type="GeneID" id="106144011"/>
<dbReference type="SUPFAM" id="SSF48366">
    <property type="entry name" value="Ras GEF"/>
    <property type="match status" value="1"/>
</dbReference>
<keyword evidence="3" id="KW-1185">Reference proteome</keyword>
<dbReference type="RefSeq" id="XP_013205113.1">
    <property type="nucleotide sequence ID" value="XM_013349659.1"/>
</dbReference>
<dbReference type="Proteomes" id="UP000694915">
    <property type="component" value="Chromosome 2"/>
</dbReference>
<organism evidence="3 4">
    <name type="scientific">Microtus ochrogaster</name>
    <name type="common">Prairie vole</name>
    <dbReference type="NCBI Taxonomy" id="79684"/>
    <lineage>
        <taxon>Eukaryota</taxon>
        <taxon>Metazoa</taxon>
        <taxon>Chordata</taxon>
        <taxon>Craniata</taxon>
        <taxon>Vertebrata</taxon>
        <taxon>Euteleostomi</taxon>
        <taxon>Mammalia</taxon>
        <taxon>Eutheria</taxon>
        <taxon>Euarchontoglires</taxon>
        <taxon>Glires</taxon>
        <taxon>Rodentia</taxon>
        <taxon>Myomorpha</taxon>
        <taxon>Muroidea</taxon>
        <taxon>Cricetidae</taxon>
        <taxon>Arvicolinae</taxon>
        <taxon>Microtus</taxon>
    </lineage>
</organism>
<gene>
    <name evidence="4" type="primary">LOC106144011</name>
</gene>
<dbReference type="PANTHER" id="PTHR46793">
    <property type="entry name" value="1700018F24RIK PROTEIN-RELATED-RELATED"/>
    <property type="match status" value="1"/>
</dbReference>
<protein>
    <submittedName>
        <fullName evidence="4">Ral guanine nucleotide dissociation stimulator-like</fullName>
    </submittedName>
</protein>
<evidence type="ECO:0000313" key="4">
    <source>
        <dbReference type="RefSeq" id="XP_013205113.1"/>
    </source>
</evidence>
<accession>A0ABM1AN98</accession>
<evidence type="ECO:0000256" key="1">
    <source>
        <dbReference type="PROSITE-ProRule" id="PRU00135"/>
    </source>
</evidence>
<dbReference type="InterPro" id="IPR000651">
    <property type="entry name" value="Ras-like_Gua-exchang_fac_N"/>
</dbReference>
<proteinExistence type="predicted"/>